<evidence type="ECO:0000256" key="1">
    <source>
        <dbReference type="ARBA" id="ARBA00004651"/>
    </source>
</evidence>
<evidence type="ECO:0000313" key="10">
    <source>
        <dbReference type="EMBL" id="CEN28192.1"/>
    </source>
</evidence>
<evidence type="ECO:0000313" key="11">
    <source>
        <dbReference type="Proteomes" id="UP000033166"/>
    </source>
</evidence>
<keyword evidence="5 8" id="KW-0812">Transmembrane</keyword>
<sequence length="269" mass="31325">MKNIFTYISEQIAYLPLISRMSKYNTKNNYQNFILGRIWQYANPIIMATFYYIVFGFIFKRSLGATEVPYLPWMLVGMAIWGLTNGTVLQSLGSIIGQLNLSNEFRFPVSISPTITFIGNIVESLVVLFVAAAVGWANGYYPSMYWFQLIYYFIAITAFTVSYSLLNATLTTIFRDYSQIVRSFSRIGMFISGVMMNLQSDFIPSFVRRLVLLNPFYYLIEGMRDSLFSKAWFYDKLPATLFFWTLTLFILLLGTHLFYKNQETFRDYL</sequence>
<dbReference type="AlphaFoldDB" id="A0A0D6DWT8"/>
<proteinExistence type="inferred from homology"/>
<keyword evidence="6 8" id="KW-1133">Transmembrane helix</keyword>
<dbReference type="Pfam" id="PF01061">
    <property type="entry name" value="ABC2_membrane"/>
    <property type="match status" value="1"/>
</dbReference>
<keyword evidence="3 8" id="KW-0813">Transport</keyword>
<dbReference type="PANTHER" id="PTHR30413">
    <property type="entry name" value="INNER MEMBRANE TRANSPORT PERMEASE"/>
    <property type="match status" value="1"/>
</dbReference>
<feature type="transmembrane region" description="Helical" evidence="8">
    <location>
        <begin position="187"/>
        <end position="207"/>
    </location>
</feature>
<dbReference type="GO" id="GO:0140359">
    <property type="term" value="F:ABC-type transporter activity"/>
    <property type="evidence" value="ECO:0007669"/>
    <property type="project" value="InterPro"/>
</dbReference>
<dbReference type="PANTHER" id="PTHR30413:SF10">
    <property type="entry name" value="CAPSULE POLYSACCHARIDE EXPORT INNER-MEMBRANE PROTEIN CTRC"/>
    <property type="match status" value="1"/>
</dbReference>
<feature type="transmembrane region" description="Helical" evidence="8">
    <location>
        <begin position="71"/>
        <end position="96"/>
    </location>
</feature>
<keyword evidence="7 8" id="KW-0472">Membrane</keyword>
<evidence type="ECO:0000256" key="5">
    <source>
        <dbReference type="ARBA" id="ARBA00022692"/>
    </source>
</evidence>
<organism evidence="10 11">
    <name type="scientific">Pseudolactococcus piscium MKFS47</name>
    <dbReference type="NCBI Taxonomy" id="297352"/>
    <lineage>
        <taxon>Bacteria</taxon>
        <taxon>Bacillati</taxon>
        <taxon>Bacillota</taxon>
        <taxon>Bacilli</taxon>
        <taxon>Lactobacillales</taxon>
        <taxon>Streptococcaceae</taxon>
        <taxon>Pseudolactococcus</taxon>
    </lineage>
</organism>
<dbReference type="HOGENOM" id="CLU_060703_1_0_9"/>
<dbReference type="KEGG" id="lpk:LACPI_0992"/>
<protein>
    <recommendedName>
        <fullName evidence="8">Transport permease protein</fullName>
    </recommendedName>
</protein>
<dbReference type="PROSITE" id="PS51012">
    <property type="entry name" value="ABC_TM2"/>
    <property type="match status" value="1"/>
</dbReference>
<dbReference type="InterPro" id="IPR013525">
    <property type="entry name" value="ABC2_TM"/>
</dbReference>
<evidence type="ECO:0000256" key="2">
    <source>
        <dbReference type="ARBA" id="ARBA00007783"/>
    </source>
</evidence>
<comment type="similarity">
    <text evidence="2 8">Belongs to the ABC-2 integral membrane protein family.</text>
</comment>
<evidence type="ECO:0000256" key="3">
    <source>
        <dbReference type="ARBA" id="ARBA00022448"/>
    </source>
</evidence>
<feature type="transmembrane region" description="Helical" evidence="8">
    <location>
        <begin position="117"/>
        <end position="137"/>
    </location>
</feature>
<gene>
    <name evidence="10" type="primary">tagG</name>
    <name evidence="10" type="ORF">LACPI_0992</name>
</gene>
<dbReference type="STRING" id="1364.LP2241_20556"/>
<evidence type="ECO:0000256" key="7">
    <source>
        <dbReference type="ARBA" id="ARBA00023136"/>
    </source>
</evidence>
<feature type="domain" description="ABC transmembrane type-2" evidence="9">
    <location>
        <begin position="35"/>
        <end position="261"/>
    </location>
</feature>
<dbReference type="RefSeq" id="WP_047915368.1">
    <property type="nucleotide sequence ID" value="NZ_LN774769.1"/>
</dbReference>
<feature type="transmembrane region" description="Helical" evidence="8">
    <location>
        <begin position="41"/>
        <end position="59"/>
    </location>
</feature>
<dbReference type="GO" id="GO:0005886">
    <property type="term" value="C:plasma membrane"/>
    <property type="evidence" value="ECO:0007669"/>
    <property type="project" value="UniProtKB-SubCell"/>
</dbReference>
<accession>A0A0D6DWT8</accession>
<dbReference type="GO" id="GO:0015920">
    <property type="term" value="P:lipopolysaccharide transport"/>
    <property type="evidence" value="ECO:0007669"/>
    <property type="project" value="TreeGrafter"/>
</dbReference>
<comment type="subcellular location">
    <subcellularLocation>
        <location evidence="1 8">Cell membrane</location>
        <topology evidence="1 8">Multi-pass membrane protein</topology>
    </subcellularLocation>
</comment>
<evidence type="ECO:0000256" key="6">
    <source>
        <dbReference type="ARBA" id="ARBA00022989"/>
    </source>
</evidence>
<reference evidence="11" key="1">
    <citation type="submission" date="2015-01" db="EMBL/GenBank/DDBJ databases">
        <authorList>
            <person name="Andreevskaya M."/>
        </authorList>
    </citation>
    <scope>NUCLEOTIDE SEQUENCE [LARGE SCALE GENOMIC DNA]</scope>
    <source>
        <strain evidence="11">MKFS47</strain>
    </source>
</reference>
<keyword evidence="4 8" id="KW-1003">Cell membrane</keyword>
<feature type="transmembrane region" description="Helical" evidence="8">
    <location>
        <begin position="149"/>
        <end position="166"/>
    </location>
</feature>
<dbReference type="EMBL" id="LN774769">
    <property type="protein sequence ID" value="CEN28192.1"/>
    <property type="molecule type" value="Genomic_DNA"/>
</dbReference>
<evidence type="ECO:0000256" key="4">
    <source>
        <dbReference type="ARBA" id="ARBA00022475"/>
    </source>
</evidence>
<name>A0A0D6DWT8_9LACT</name>
<evidence type="ECO:0000259" key="9">
    <source>
        <dbReference type="PROSITE" id="PS51012"/>
    </source>
</evidence>
<dbReference type="Proteomes" id="UP000033166">
    <property type="component" value="Chromosome I"/>
</dbReference>
<feature type="transmembrane region" description="Helical" evidence="8">
    <location>
        <begin position="241"/>
        <end position="259"/>
    </location>
</feature>
<evidence type="ECO:0000256" key="8">
    <source>
        <dbReference type="RuleBase" id="RU361157"/>
    </source>
</evidence>
<dbReference type="InterPro" id="IPR047817">
    <property type="entry name" value="ABC2_TM_bact-type"/>
</dbReference>